<feature type="region of interest" description="Disordered" evidence="1">
    <location>
        <begin position="426"/>
        <end position="470"/>
    </location>
</feature>
<feature type="region of interest" description="Disordered" evidence="1">
    <location>
        <begin position="162"/>
        <end position="274"/>
    </location>
</feature>
<feature type="non-terminal residue" evidence="3">
    <location>
        <position position="611"/>
    </location>
</feature>
<dbReference type="Pfam" id="PF10680">
    <property type="entry name" value="RRN9"/>
    <property type="match status" value="1"/>
</dbReference>
<feature type="region of interest" description="Disordered" evidence="1">
    <location>
        <begin position="545"/>
        <end position="611"/>
    </location>
</feature>
<evidence type="ECO:0000259" key="2">
    <source>
        <dbReference type="Pfam" id="PF10680"/>
    </source>
</evidence>
<dbReference type="Proteomes" id="UP000811619">
    <property type="component" value="Unassembled WGS sequence"/>
</dbReference>
<dbReference type="InterPro" id="IPR019622">
    <property type="entry name" value="Rrn9_dom"/>
</dbReference>
<evidence type="ECO:0000313" key="3">
    <source>
        <dbReference type="EMBL" id="KAG5920920.1"/>
    </source>
</evidence>
<dbReference type="AlphaFoldDB" id="A0A8K0J3H3"/>
<sequence length="611" mass="68770">MDSTPPTATASQWEDLDSDDIASVVSEDLRENRPNRWTGAKSTWRHLTEEERMLWRSMQQVVDRDLAVHLYNAFALKRRDLDPQTAEGLTVKLHDGQEAIWSPPKVWTAWPLQEKQVPREGLFRETDDGDEAFTLRKKETKLPSTDLQEELGATILRMAKQRFRRRQRRRRRRRRQQQQQQRRTGGRSMQPSIEMPSSPVPPRNEESEDESLLPSSPPGMRELGDDDDAKIKLSWSSDDDVIDDDDDDDDDDGDDVVDDEDHDNASARSGAKRMIRDYEPAISTDDQLSQQLLRPSIRHILTQLDRTLTVLHNGRLAGLSNLSESSDSSMEGESDATTPRRKRGRPRRRDDGQATLSATAAAAAAAAAAPSHRRRGRPRMVHEPQKGETLEEMQVRLARQSHRRLPWTEKDKEAAFEEWVQQGDLRTMQQAQRQQKKQQQQQLEDAPSPASSRGSASPPSQNANKERKLRRWGLRDWSDVLGAASLAGFPPSVIARSTRRCASIFNQGMTMRTLDEQPLSRPGVFTTEYRPEPAMMRRASLFSSSSSCSSLSSSPSASNSGDDDDDVDNANADSVSGSEHSRRALLPESSPARGSRSRRRTPRSSSPAASG</sequence>
<proteinExistence type="predicted"/>
<feature type="compositionally biased region" description="Basic and acidic residues" evidence="1">
    <location>
        <begin position="380"/>
        <end position="389"/>
    </location>
</feature>
<name>A0A8K0J3H3_9HYPO</name>
<feature type="compositionally biased region" description="Low complexity" evidence="1">
    <location>
        <begin position="429"/>
        <end position="460"/>
    </location>
</feature>
<feature type="region of interest" description="Disordered" evidence="1">
    <location>
        <begin position="121"/>
        <end position="140"/>
    </location>
</feature>
<feature type="domain" description="Rrn9" evidence="2">
    <location>
        <begin position="60"/>
        <end position="120"/>
    </location>
</feature>
<feature type="compositionally biased region" description="Low complexity" evidence="1">
    <location>
        <begin position="319"/>
        <end position="331"/>
    </location>
</feature>
<evidence type="ECO:0000256" key="1">
    <source>
        <dbReference type="SAM" id="MobiDB-lite"/>
    </source>
</evidence>
<evidence type="ECO:0000313" key="4">
    <source>
        <dbReference type="Proteomes" id="UP000811619"/>
    </source>
</evidence>
<feature type="compositionally biased region" description="Low complexity" evidence="1">
    <location>
        <begin position="358"/>
        <end position="369"/>
    </location>
</feature>
<gene>
    <name evidence="3" type="ORF">E4U42_006034</name>
</gene>
<accession>A0A8K0J3H3</accession>
<comment type="caution">
    <text evidence="3">The sequence shown here is derived from an EMBL/GenBank/DDBJ whole genome shotgun (WGS) entry which is preliminary data.</text>
</comment>
<feature type="compositionally biased region" description="Low complexity" evidence="1">
    <location>
        <begin position="545"/>
        <end position="560"/>
    </location>
</feature>
<dbReference type="OrthoDB" id="5412288at2759"/>
<feature type="region of interest" description="Disordered" evidence="1">
    <location>
        <begin position="319"/>
        <end position="391"/>
    </location>
</feature>
<reference evidence="3" key="1">
    <citation type="journal article" date="2020" name="bioRxiv">
        <title>Whole genome comparisons of ergot fungi reveals the divergence and evolution of species within the genus Claviceps are the result of varying mechanisms driving genome evolution and host range expansion.</title>
        <authorList>
            <person name="Wyka S.A."/>
            <person name="Mondo S.J."/>
            <person name="Liu M."/>
            <person name="Dettman J."/>
            <person name="Nalam V."/>
            <person name="Broders K.D."/>
        </authorList>
    </citation>
    <scope>NUCLEOTIDE SEQUENCE</scope>
    <source>
        <strain evidence="3">CCC 489</strain>
    </source>
</reference>
<keyword evidence="4" id="KW-1185">Reference proteome</keyword>
<feature type="compositionally biased region" description="Basic residues" evidence="1">
    <location>
        <begin position="162"/>
        <end position="176"/>
    </location>
</feature>
<protein>
    <recommendedName>
        <fullName evidence="2">Rrn9 domain-containing protein</fullName>
    </recommendedName>
</protein>
<feature type="compositionally biased region" description="Acidic residues" evidence="1">
    <location>
        <begin position="237"/>
        <end position="262"/>
    </location>
</feature>
<dbReference type="EMBL" id="SRPY01000588">
    <property type="protein sequence ID" value="KAG5920920.1"/>
    <property type="molecule type" value="Genomic_DNA"/>
</dbReference>
<organism evidence="3 4">
    <name type="scientific">Claviceps africana</name>
    <dbReference type="NCBI Taxonomy" id="83212"/>
    <lineage>
        <taxon>Eukaryota</taxon>
        <taxon>Fungi</taxon>
        <taxon>Dikarya</taxon>
        <taxon>Ascomycota</taxon>
        <taxon>Pezizomycotina</taxon>
        <taxon>Sordariomycetes</taxon>
        <taxon>Hypocreomycetidae</taxon>
        <taxon>Hypocreales</taxon>
        <taxon>Clavicipitaceae</taxon>
        <taxon>Claviceps</taxon>
    </lineage>
</organism>